<gene>
    <name evidence="2" type="ORF">AGLY_000854</name>
</gene>
<protein>
    <submittedName>
        <fullName evidence="2">Uncharacterized protein</fullName>
    </submittedName>
</protein>
<feature type="compositionally biased region" description="Polar residues" evidence="1">
    <location>
        <begin position="621"/>
        <end position="631"/>
    </location>
</feature>
<evidence type="ECO:0000313" key="3">
    <source>
        <dbReference type="Proteomes" id="UP000475862"/>
    </source>
</evidence>
<comment type="caution">
    <text evidence="2">The sequence shown here is derived from an EMBL/GenBank/DDBJ whole genome shotgun (WGS) entry which is preliminary data.</text>
</comment>
<dbReference type="Proteomes" id="UP000475862">
    <property type="component" value="Unassembled WGS sequence"/>
</dbReference>
<dbReference type="OrthoDB" id="6621881at2759"/>
<feature type="compositionally biased region" description="Polar residues" evidence="1">
    <location>
        <begin position="710"/>
        <end position="724"/>
    </location>
</feature>
<feature type="region of interest" description="Disordered" evidence="1">
    <location>
        <begin position="672"/>
        <end position="692"/>
    </location>
</feature>
<evidence type="ECO:0000256" key="1">
    <source>
        <dbReference type="SAM" id="MobiDB-lite"/>
    </source>
</evidence>
<feature type="region of interest" description="Disordered" evidence="1">
    <location>
        <begin position="1"/>
        <end position="248"/>
    </location>
</feature>
<reference evidence="2 3" key="1">
    <citation type="submission" date="2019-08" db="EMBL/GenBank/DDBJ databases">
        <title>The genome of the soybean aphid Biotype 1, its phylome, world population structure and adaptation to the North American continent.</title>
        <authorList>
            <person name="Giordano R."/>
            <person name="Donthu R.K."/>
            <person name="Hernandez A.G."/>
            <person name="Wright C.L."/>
            <person name="Zimin A.V."/>
        </authorList>
    </citation>
    <scope>NUCLEOTIDE SEQUENCE [LARGE SCALE GENOMIC DNA]</scope>
    <source>
        <tissue evidence="2">Whole aphids</tissue>
    </source>
</reference>
<feature type="region of interest" description="Disordered" evidence="1">
    <location>
        <begin position="270"/>
        <end position="439"/>
    </location>
</feature>
<sequence length="1240" mass="137240">MASNLSKPIVKESSKSNGYNIDIKEAESPDFGKPNINAKNQKIIQQSSPPIPPIPNQSQLSQMASNLSKPIVKESSKSNGYNIDIKEAESPDFDQPINNAKNQENIQQSSTQIPSIPNQSQLSQMASNLSKPIVKESSKSNGYNIDIKEAESPDFDQPNINAKNQKIIQQSSPPIPPIPNQSQLSQMASNLSKPIVKESSKSNGYDIDIKEAESPDFGKPNINAKNQKIIQQSSPPIPPIPNQSQLTQMASNLSKPIVKESSKSNGYNIDIKEAESPDFDQPINNAKNQENIQQSSTQILSIPNQSQLSQMASNLSKPIVKESSKSNGYDIDIKEAESPDFDQPINNAKNQENIQQSSTQILSIPNQSQLSQMASNLSKPLVKESSKSNGYNIDIKEAESPDFGKPNINAKNQKVIQQSSPPIPPIPNQSQLSQMASNLSKPIVKESSKCNGYDIDIKEAESPDFDQPINNAKNQENIQQSSTQIHSIPNQSQLSQMASNLSKPLVKESSKSNGYNIDIKEAESPDFGKPNINAKNQKIIQQSSPPIPPIPNQSQLSQMASNFQNQYNSKNQENVQQSSPPISSIPNQFQLSKPIVKESFTPNGYDIEIKEKVPYFGQPISNSKNQENVQQSSPPISSIPNQFQLSKPIVKESFTPNGYDIEIKEEAPDFGLPINNAKNQENVQQSSPSNEYDTDIKEVVPDFDQVINNADKSTENQQNTSNEDSLSENVEDTELNEESKLEKAMSESLIVALDDNDTENDELYTLGNLVLDVPPSELDRISNYDTSFIVDTENPKNVKEDNAKITVYANPNDVHILQLSPKQSSTNDNSYLINDNLLNAPSTRMPLWYSSFPNGADYVQHFNSNTNKQLSNSFFNFNQNPAYNQIPMNLENSNYFNQQAAVDQNLMTSKIQSPGLSLDDNQPSSMDSSGSIYKKVDLKNIPPNSSNSWSLLKKDYTKNLQPNQNDRYTSGDGTTRTSFFGTPLSSYQNSNQGILNLPSNDMFVQNMISVISNSVQAPVDGTKAIFDITSANFPRSSVSHIIRLTHAIVRSVMLNLRQTLNTFMKTLYGHRVKRDFNPFEVLHNLPGALVNKYSLQSTAAPTTKNINSPYYNQPTTADQTTAALFAGQQTTADYSMSQSVTKNMLGQQQAYGNEIDRNYYGSQNNNIGVVPQPASTQNYVLNSLTDAITSAVRSNVPAPYSIDSPEVKQYTQQVILTAEIVFKNQIDNILYGQSPTLNMY</sequence>
<feature type="compositionally biased region" description="Polar residues" evidence="1">
    <location>
        <begin position="282"/>
        <end position="316"/>
    </location>
</feature>
<feature type="compositionally biased region" description="Polar residues" evidence="1">
    <location>
        <begin position="912"/>
        <end position="931"/>
    </location>
</feature>
<feature type="region of interest" description="Disordered" evidence="1">
    <location>
        <begin position="621"/>
        <end position="641"/>
    </location>
</feature>
<keyword evidence="3" id="KW-1185">Reference proteome</keyword>
<feature type="region of interest" description="Disordered" evidence="1">
    <location>
        <begin position="912"/>
        <end position="937"/>
    </location>
</feature>
<feature type="region of interest" description="Disordered" evidence="1">
    <location>
        <begin position="458"/>
        <end position="587"/>
    </location>
</feature>
<evidence type="ECO:0000313" key="2">
    <source>
        <dbReference type="EMBL" id="KAE9545311.1"/>
    </source>
</evidence>
<organism evidence="2 3">
    <name type="scientific">Aphis glycines</name>
    <name type="common">Soybean aphid</name>
    <dbReference type="NCBI Taxonomy" id="307491"/>
    <lineage>
        <taxon>Eukaryota</taxon>
        <taxon>Metazoa</taxon>
        <taxon>Ecdysozoa</taxon>
        <taxon>Arthropoda</taxon>
        <taxon>Hexapoda</taxon>
        <taxon>Insecta</taxon>
        <taxon>Pterygota</taxon>
        <taxon>Neoptera</taxon>
        <taxon>Paraneoptera</taxon>
        <taxon>Hemiptera</taxon>
        <taxon>Sternorrhyncha</taxon>
        <taxon>Aphidomorpha</taxon>
        <taxon>Aphidoidea</taxon>
        <taxon>Aphididae</taxon>
        <taxon>Aphidini</taxon>
        <taxon>Aphis</taxon>
        <taxon>Aphis</taxon>
    </lineage>
</organism>
<feature type="compositionally biased region" description="Polar residues" evidence="1">
    <location>
        <begin position="676"/>
        <end position="691"/>
    </location>
</feature>
<proteinExistence type="predicted"/>
<name>A0A6G0U856_APHGL</name>
<feature type="compositionally biased region" description="Polar residues" evidence="1">
    <location>
        <begin position="344"/>
        <end position="378"/>
    </location>
</feature>
<feature type="compositionally biased region" description="Acidic residues" evidence="1">
    <location>
        <begin position="725"/>
        <end position="736"/>
    </location>
</feature>
<feature type="region of interest" description="Disordered" evidence="1">
    <location>
        <begin position="710"/>
        <end position="739"/>
    </location>
</feature>
<feature type="compositionally biased region" description="Polar residues" evidence="1">
    <location>
        <begin position="468"/>
        <end position="502"/>
    </location>
</feature>
<feature type="compositionally biased region" description="Polar residues" evidence="1">
    <location>
        <begin position="559"/>
        <end position="577"/>
    </location>
</feature>
<accession>A0A6G0U856</accession>
<dbReference type="EMBL" id="VYZN01000001">
    <property type="protein sequence ID" value="KAE9545311.1"/>
    <property type="molecule type" value="Genomic_DNA"/>
</dbReference>
<dbReference type="AlphaFoldDB" id="A0A6G0U856"/>
<feature type="compositionally biased region" description="Polar residues" evidence="1">
    <location>
        <begin position="96"/>
        <end position="130"/>
    </location>
</feature>